<dbReference type="EMBL" id="MEWA01000008">
    <property type="protein sequence ID" value="OGC70337.1"/>
    <property type="molecule type" value="Genomic_DNA"/>
</dbReference>
<accession>A0A1F4WLN7</accession>
<evidence type="ECO:0000313" key="2">
    <source>
        <dbReference type="EMBL" id="OGC70337.1"/>
    </source>
</evidence>
<protein>
    <submittedName>
        <fullName evidence="2">Uncharacterized protein</fullName>
    </submittedName>
</protein>
<evidence type="ECO:0000313" key="3">
    <source>
        <dbReference type="Proteomes" id="UP000179113"/>
    </source>
</evidence>
<dbReference type="Proteomes" id="UP000179113">
    <property type="component" value="Unassembled WGS sequence"/>
</dbReference>
<sequence length="95" mass="10404">MDGNLHNIEGASGMDETFDLEDKTPTEDKKSGEEVEEIFSSTKDSSSEEMPADGDRQLKAPKGKHGGTKGWEAPELGDEDGSFMTRNEQAKARKQ</sequence>
<dbReference type="AlphaFoldDB" id="A0A1F4WLN7"/>
<feature type="compositionally biased region" description="Basic and acidic residues" evidence="1">
    <location>
        <begin position="20"/>
        <end position="33"/>
    </location>
</feature>
<feature type="region of interest" description="Disordered" evidence="1">
    <location>
        <begin position="1"/>
        <end position="95"/>
    </location>
</feature>
<evidence type="ECO:0000256" key="1">
    <source>
        <dbReference type="SAM" id="MobiDB-lite"/>
    </source>
</evidence>
<name>A0A1F4WLN7_UNCKA</name>
<comment type="caution">
    <text evidence="2">The sequence shown here is derived from an EMBL/GenBank/DDBJ whole genome shotgun (WGS) entry which is preliminary data.</text>
</comment>
<proteinExistence type="predicted"/>
<organism evidence="2 3">
    <name type="scientific">candidate division WWE3 bacterium RIFOXYC1_FULL_39_7</name>
    <dbReference type="NCBI Taxonomy" id="1802643"/>
    <lineage>
        <taxon>Bacteria</taxon>
        <taxon>Katanobacteria</taxon>
    </lineage>
</organism>
<gene>
    <name evidence="2" type="ORF">A2415_05175</name>
</gene>
<reference evidence="2 3" key="1">
    <citation type="journal article" date="2016" name="Nat. Commun.">
        <title>Thousands of microbial genomes shed light on interconnected biogeochemical processes in an aquifer system.</title>
        <authorList>
            <person name="Anantharaman K."/>
            <person name="Brown C.T."/>
            <person name="Hug L.A."/>
            <person name="Sharon I."/>
            <person name="Castelle C.J."/>
            <person name="Probst A.J."/>
            <person name="Thomas B.C."/>
            <person name="Singh A."/>
            <person name="Wilkins M.J."/>
            <person name="Karaoz U."/>
            <person name="Brodie E.L."/>
            <person name="Williams K.H."/>
            <person name="Hubbard S.S."/>
            <person name="Banfield J.F."/>
        </authorList>
    </citation>
    <scope>NUCLEOTIDE SEQUENCE [LARGE SCALE GENOMIC DNA]</scope>
</reference>